<reference evidence="1" key="1">
    <citation type="submission" date="2022-11" db="EMBL/GenBank/DDBJ databases">
        <title>Centuries of genome instability and evolution in soft-shell clam transmissible cancer (bioRxiv).</title>
        <authorList>
            <person name="Hart S.F.M."/>
            <person name="Yonemitsu M.A."/>
            <person name="Giersch R.M."/>
            <person name="Beal B.F."/>
            <person name="Arriagada G."/>
            <person name="Davis B.W."/>
            <person name="Ostrander E.A."/>
            <person name="Goff S.P."/>
            <person name="Metzger M.J."/>
        </authorList>
    </citation>
    <scope>NUCLEOTIDE SEQUENCE</scope>
    <source>
        <strain evidence="1">MELC-2E11</strain>
        <tissue evidence="1">Siphon/mantle</tissue>
    </source>
</reference>
<keyword evidence="2" id="KW-1185">Reference proteome</keyword>
<gene>
    <name evidence="1" type="ORF">MAR_003740</name>
</gene>
<proteinExistence type="predicted"/>
<accession>A0ABY7G6W5</accession>
<name>A0ABY7G6W5_MYAAR</name>
<evidence type="ECO:0000313" key="2">
    <source>
        <dbReference type="Proteomes" id="UP001164746"/>
    </source>
</evidence>
<evidence type="ECO:0000313" key="1">
    <source>
        <dbReference type="EMBL" id="WAR30172.1"/>
    </source>
</evidence>
<sequence>MVKEISNKQFEEEIQSDMYAIESPISEQLIFAYKAIHREDITKQMLENLCSECTTGQIVLNKTRTKKEEDNVTQAIVQRSTENGMITSLRVGCIEFTIHFNSFDSCLQFLEDVVSAKVAIHFKPLVKVLRELFGNKRLELDVSVPEDQLLECFANICNYDLKKYLAGVGSECRNTRHFQQRGCYKNIRKYYQSRQTTFQNIKYRITDNRHVTAGVKIRDRRTACVKIRDRRHAITAGLKIRYRLHVIIAGVKIRERRLVSIAGVNIKDRRHVSKASVKIKDRRHVSKAGVKIKDRRHFQPPRVYADIEILR</sequence>
<dbReference type="EMBL" id="CP111027">
    <property type="protein sequence ID" value="WAR30172.1"/>
    <property type="molecule type" value="Genomic_DNA"/>
</dbReference>
<organism evidence="1 2">
    <name type="scientific">Mya arenaria</name>
    <name type="common">Soft-shell clam</name>
    <dbReference type="NCBI Taxonomy" id="6604"/>
    <lineage>
        <taxon>Eukaryota</taxon>
        <taxon>Metazoa</taxon>
        <taxon>Spiralia</taxon>
        <taxon>Lophotrochozoa</taxon>
        <taxon>Mollusca</taxon>
        <taxon>Bivalvia</taxon>
        <taxon>Autobranchia</taxon>
        <taxon>Heteroconchia</taxon>
        <taxon>Euheterodonta</taxon>
        <taxon>Imparidentia</taxon>
        <taxon>Neoheterodontei</taxon>
        <taxon>Myida</taxon>
        <taxon>Myoidea</taxon>
        <taxon>Myidae</taxon>
        <taxon>Mya</taxon>
    </lineage>
</organism>
<dbReference type="Proteomes" id="UP001164746">
    <property type="component" value="Chromosome 16"/>
</dbReference>
<protein>
    <submittedName>
        <fullName evidence="1">Uncharacterized protein</fullName>
    </submittedName>
</protein>